<reference evidence="1 2" key="1">
    <citation type="journal article" date="2015" name="Nature">
        <title>rRNA introns, odd ribosomes, and small enigmatic genomes across a large radiation of phyla.</title>
        <authorList>
            <person name="Brown C.T."/>
            <person name="Hug L.A."/>
            <person name="Thomas B.C."/>
            <person name="Sharon I."/>
            <person name="Castelle C.J."/>
            <person name="Singh A."/>
            <person name="Wilkins M.J."/>
            <person name="Williams K.H."/>
            <person name="Banfield J.F."/>
        </authorList>
    </citation>
    <scope>NUCLEOTIDE SEQUENCE [LARGE SCALE GENOMIC DNA]</scope>
</reference>
<dbReference type="PANTHER" id="PTHR32329">
    <property type="entry name" value="BIFUNCTIONAL PROTEIN [INCLUDES 2-HYDROXYACYL-COA DEHYDRATASE (N-TER) AND ITS ACTIVATOR DOMAIN (C_TERM)-RELATED"/>
    <property type="match status" value="1"/>
</dbReference>
<evidence type="ECO:0000313" key="2">
    <source>
        <dbReference type="Proteomes" id="UP000033869"/>
    </source>
</evidence>
<gene>
    <name evidence="1" type="ORF">UU65_C0003G0019</name>
</gene>
<dbReference type="EMBL" id="LCBL01000003">
    <property type="protein sequence ID" value="KKS08964.1"/>
    <property type="molecule type" value="Genomic_DNA"/>
</dbReference>
<dbReference type="PANTHER" id="PTHR32329:SF2">
    <property type="entry name" value="BIFUNCTIONAL PROTEIN [INCLUDES 2-HYDROXYACYL-COA DEHYDRATASE (N-TER) AND ITS ACTIVATOR DOMAIN (C_TERM)"/>
    <property type="match status" value="1"/>
</dbReference>
<evidence type="ECO:0000313" key="1">
    <source>
        <dbReference type="EMBL" id="KKS08964.1"/>
    </source>
</evidence>
<name>A0A0G0W7H3_UNCC2</name>
<dbReference type="InterPro" id="IPR051805">
    <property type="entry name" value="Dehydratase_Activator_Redct"/>
</dbReference>
<dbReference type="Gene3D" id="3.40.50.11900">
    <property type="match status" value="1"/>
</dbReference>
<accession>A0A0G0W7H3</accession>
<organism evidence="1 2">
    <name type="scientific">candidate division CPR2 bacterium GW2011_GWC1_41_48</name>
    <dbReference type="NCBI Taxonomy" id="1618344"/>
    <lineage>
        <taxon>Bacteria</taxon>
        <taxon>Bacteria division CPR2</taxon>
    </lineage>
</organism>
<comment type="caution">
    <text evidence="1">The sequence shown here is derived from an EMBL/GenBank/DDBJ whole genome shotgun (WGS) entry which is preliminary data.</text>
</comment>
<dbReference type="PATRIC" id="fig|1618344.3.peg.662"/>
<sequence length="397" mass="45503">MLKKFLNQAKWLLTKKKIAVPRMGTLYWLLYPLSKRLKFELQEQPKITQKTVKKGSLHAEEGMCLPFKYVLGNFMDALEKGANIVLFAGGIGPCRFGYYSPLFEATLKDLGYLFRLISIEPWFTGRGFIDKYRFWRSFAKLGRVKNPIRIAWAIWESFYIAQCIDEITSMLNYTRAIEVKKGSTNRAYRKALDLLANSKHYWQAKRNFETAKEMMAAIKTDASKLKGVVGIVGEFYVVLEPSANMRIIEWLNDHGIAVICSIFVTDWVGPDTSPKVAHINKIKAHELAKKEDTFHRWCGGDCTANVGHAVYLMDHLNVDAIIQLLPFTCMPDTMATVGLMAVTEKRDIPFARYIYDEHSALAGLETRWEGLIDTIEMKRLDKELHEIAQREAVRSKV</sequence>
<proteinExistence type="predicted"/>
<protein>
    <recommendedName>
        <fullName evidence="3">DUF2229 domain-containing protein</fullName>
    </recommendedName>
</protein>
<dbReference type="AlphaFoldDB" id="A0A0G0W7H3"/>
<dbReference type="Proteomes" id="UP000033869">
    <property type="component" value="Unassembled WGS sequence"/>
</dbReference>
<evidence type="ECO:0008006" key="3">
    <source>
        <dbReference type="Google" id="ProtNLM"/>
    </source>
</evidence>